<comment type="caution">
    <text evidence="1">The sequence shown here is derived from an EMBL/GenBank/DDBJ whole genome shotgun (WGS) entry which is preliminary data.</text>
</comment>
<sequence length="140" mass="15810">MPLEEGNYFISYHTFPGDYPIARRLIDDGTYPKAVVKHAEPIPPEFAMWKVQPILKPNTFFLWNGDKPAACIDNLVWLKEEGPQVWVIEPGPSPGTYVILSDDKKFGWVVPDGTGDKDQVGCRDDAEPSWFHIVPADPQE</sequence>
<dbReference type="Proteomes" id="UP001049176">
    <property type="component" value="Chromosome 8"/>
</dbReference>
<dbReference type="GO" id="GO:0004867">
    <property type="term" value="F:serine-type endopeptidase inhibitor activity"/>
    <property type="evidence" value="ECO:0007669"/>
    <property type="project" value="InterPro"/>
</dbReference>
<reference evidence="1" key="1">
    <citation type="journal article" date="2021" name="Genome Biol. Evol.">
        <title>The assembled and annotated genome of the fairy-ring fungus Marasmius oreades.</title>
        <authorList>
            <person name="Hiltunen M."/>
            <person name="Ament-Velasquez S.L."/>
            <person name="Johannesson H."/>
        </authorList>
    </citation>
    <scope>NUCLEOTIDE SEQUENCE</scope>
    <source>
        <strain evidence="1">03SP1</strain>
    </source>
</reference>
<dbReference type="Pfam" id="PF16850">
    <property type="entry name" value="Inhibitor_I66"/>
    <property type="match status" value="1"/>
</dbReference>
<evidence type="ECO:0000313" key="1">
    <source>
        <dbReference type="EMBL" id="KAG7087886.1"/>
    </source>
</evidence>
<gene>
    <name evidence="1" type="ORF">E1B28_011933</name>
</gene>
<evidence type="ECO:0000313" key="2">
    <source>
        <dbReference type="Proteomes" id="UP001049176"/>
    </source>
</evidence>
<name>A0A9P7UPE0_9AGAR</name>
<dbReference type="GeneID" id="66081008"/>
<dbReference type="RefSeq" id="XP_043004357.1">
    <property type="nucleotide sequence ID" value="XM_043156993.1"/>
</dbReference>
<dbReference type="KEGG" id="more:E1B28_011933"/>
<organism evidence="1 2">
    <name type="scientific">Marasmius oreades</name>
    <name type="common">fairy-ring Marasmius</name>
    <dbReference type="NCBI Taxonomy" id="181124"/>
    <lineage>
        <taxon>Eukaryota</taxon>
        <taxon>Fungi</taxon>
        <taxon>Dikarya</taxon>
        <taxon>Basidiomycota</taxon>
        <taxon>Agaricomycotina</taxon>
        <taxon>Agaricomycetes</taxon>
        <taxon>Agaricomycetidae</taxon>
        <taxon>Agaricales</taxon>
        <taxon>Marasmiineae</taxon>
        <taxon>Marasmiaceae</taxon>
        <taxon>Marasmius</taxon>
    </lineage>
</organism>
<proteinExistence type="predicted"/>
<dbReference type="OrthoDB" id="3439489at2759"/>
<dbReference type="AlphaFoldDB" id="A0A9P7UPE0"/>
<keyword evidence="2" id="KW-1185">Reference proteome</keyword>
<protein>
    <submittedName>
        <fullName evidence="1">Uncharacterized protein</fullName>
    </submittedName>
</protein>
<dbReference type="EMBL" id="CM032188">
    <property type="protein sequence ID" value="KAG7087886.1"/>
    <property type="molecule type" value="Genomic_DNA"/>
</dbReference>
<accession>A0A9P7UPE0</accession>
<dbReference type="InterPro" id="IPR031755">
    <property type="entry name" value="Inhibitor_I66"/>
</dbReference>
<dbReference type="Gene3D" id="2.80.10.50">
    <property type="match status" value="1"/>
</dbReference>